<keyword evidence="5" id="KW-1185">Reference proteome</keyword>
<dbReference type="InterPro" id="IPR002885">
    <property type="entry name" value="PPR_rpt"/>
</dbReference>
<dbReference type="PROSITE" id="PS51375">
    <property type="entry name" value="PPR"/>
    <property type="match status" value="1"/>
</dbReference>
<dbReference type="PANTHER" id="PTHR37381:SF1">
    <property type="entry name" value="PENTATRICOPEPTIDE REPEAT (PPR) SUPERFAMILY PROTEIN"/>
    <property type="match status" value="1"/>
</dbReference>
<dbReference type="EMBL" id="JASCZI010060457">
    <property type="protein sequence ID" value="MED6132009.1"/>
    <property type="molecule type" value="Genomic_DNA"/>
</dbReference>
<dbReference type="PANTHER" id="PTHR37381">
    <property type="entry name" value="PENTATRICOPEPTIDE REPEAT (PPR) SUPERFAMILY PROTEIN"/>
    <property type="match status" value="1"/>
</dbReference>
<reference evidence="4 5" key="1">
    <citation type="journal article" date="2023" name="Plants (Basel)">
        <title>Bridging the Gap: Combining Genomics and Transcriptomics Approaches to Understand Stylosanthes scabra, an Orphan Legume from the Brazilian Caatinga.</title>
        <authorList>
            <person name="Ferreira-Neto J.R.C."/>
            <person name="da Silva M.D."/>
            <person name="Binneck E."/>
            <person name="de Melo N.F."/>
            <person name="da Silva R.H."/>
            <person name="de Melo A.L.T.M."/>
            <person name="Pandolfi V."/>
            <person name="Bustamante F.O."/>
            <person name="Brasileiro-Vidal A.C."/>
            <person name="Benko-Iseppon A.M."/>
        </authorList>
    </citation>
    <scope>NUCLEOTIDE SEQUENCE [LARGE SCALE GENOMIC DNA]</scope>
    <source>
        <tissue evidence="4">Leaves</tissue>
    </source>
</reference>
<dbReference type="Gene3D" id="1.25.40.10">
    <property type="entry name" value="Tetratricopeptide repeat domain"/>
    <property type="match status" value="1"/>
</dbReference>
<evidence type="ECO:0000313" key="5">
    <source>
        <dbReference type="Proteomes" id="UP001341840"/>
    </source>
</evidence>
<dbReference type="InterPro" id="IPR011990">
    <property type="entry name" value="TPR-like_helical_dom_sf"/>
</dbReference>
<protein>
    <recommendedName>
        <fullName evidence="6">Pentatricopeptide repeat-containing protein</fullName>
    </recommendedName>
</protein>
<name>A0ABU6S6W4_9FABA</name>
<feature type="coiled-coil region" evidence="3">
    <location>
        <begin position="534"/>
        <end position="564"/>
    </location>
</feature>
<comment type="caution">
    <text evidence="4">The sequence shown here is derived from an EMBL/GenBank/DDBJ whole genome shotgun (WGS) entry which is preliminary data.</text>
</comment>
<dbReference type="Proteomes" id="UP001341840">
    <property type="component" value="Unassembled WGS sequence"/>
</dbReference>
<sequence length="575" mass="62777">MTLNLCSPCFSRLLLHHSSSPLTKLSETCVNHTSNTLFPTLFFSSSLLLPLTPNNLSRASLSESHNEISQDAAQLDYHRLLLRVAASAKDADEALLMIAQNSSRNGGGVVSADDSCTVISAALQRSNPELALSVFYAMRSSLDSVGGNGPLVEGWKWSRPNAHVYTVLIQGLAGSLRVSDALRVLKYISEVGVSPGEEVRFGKVVRCPSCQIAVAVAQPQQGIQIVSCAKCRYQYELVSGDIVSIQSEEISMDITAWERGLRFLKLKKQSIPAAVHSIVVQTPSGMARTHRFATETVDVPAQEGERVTVAVAAPLNVYRKVGPFKFSPRAPDFYPGEAMCITNHKDGRESLLLRAPSKEGNSSLLNPSVLFPLLAVFATGDAASGLIDPGLPQALSVVAVSSLAVGATLNSVVLPQLKQLPQGSVEATAIKQRLLSQYDVILSRIKDLKEAAEKEIWMLARMCQLENKISAVGEPSYRTRRTKVKRVRESLQNSLRGRIELIDSYARISSMIEIEVEMETDVLAAETASNADSITEQIEQIMELENLEERWKIQAEANDEAERLLSSQSMPFEEV</sequence>
<evidence type="ECO:0000313" key="4">
    <source>
        <dbReference type="EMBL" id="MED6132009.1"/>
    </source>
</evidence>
<gene>
    <name evidence="4" type="ORF">PIB30_015373</name>
</gene>
<evidence type="ECO:0000256" key="3">
    <source>
        <dbReference type="SAM" id="Coils"/>
    </source>
</evidence>
<accession>A0ABU6S6W4</accession>
<evidence type="ECO:0000256" key="1">
    <source>
        <dbReference type="ARBA" id="ARBA00022737"/>
    </source>
</evidence>
<feature type="repeat" description="PPR" evidence="2">
    <location>
        <begin position="161"/>
        <end position="195"/>
    </location>
</feature>
<evidence type="ECO:0008006" key="6">
    <source>
        <dbReference type="Google" id="ProtNLM"/>
    </source>
</evidence>
<organism evidence="4 5">
    <name type="scientific">Stylosanthes scabra</name>
    <dbReference type="NCBI Taxonomy" id="79078"/>
    <lineage>
        <taxon>Eukaryota</taxon>
        <taxon>Viridiplantae</taxon>
        <taxon>Streptophyta</taxon>
        <taxon>Embryophyta</taxon>
        <taxon>Tracheophyta</taxon>
        <taxon>Spermatophyta</taxon>
        <taxon>Magnoliopsida</taxon>
        <taxon>eudicotyledons</taxon>
        <taxon>Gunneridae</taxon>
        <taxon>Pentapetalae</taxon>
        <taxon>rosids</taxon>
        <taxon>fabids</taxon>
        <taxon>Fabales</taxon>
        <taxon>Fabaceae</taxon>
        <taxon>Papilionoideae</taxon>
        <taxon>50 kb inversion clade</taxon>
        <taxon>dalbergioids sensu lato</taxon>
        <taxon>Dalbergieae</taxon>
        <taxon>Pterocarpus clade</taxon>
        <taxon>Stylosanthes</taxon>
    </lineage>
</organism>
<keyword evidence="3" id="KW-0175">Coiled coil</keyword>
<keyword evidence="1" id="KW-0677">Repeat</keyword>
<evidence type="ECO:0000256" key="2">
    <source>
        <dbReference type="PROSITE-ProRule" id="PRU00708"/>
    </source>
</evidence>
<proteinExistence type="predicted"/>